<reference evidence="2" key="1">
    <citation type="submission" date="2021-12" db="EMBL/GenBank/DDBJ databases">
        <authorList>
            <person name="Zaccaron A."/>
            <person name="Stergiopoulos I."/>
        </authorList>
    </citation>
    <scope>NUCLEOTIDE SEQUENCE</scope>
    <source>
        <strain evidence="2">Race5_Kim</strain>
    </source>
</reference>
<keyword evidence="3" id="KW-1185">Reference proteome</keyword>
<feature type="compositionally biased region" description="Low complexity" evidence="1">
    <location>
        <begin position="313"/>
        <end position="331"/>
    </location>
</feature>
<feature type="compositionally biased region" description="Polar residues" evidence="1">
    <location>
        <begin position="381"/>
        <end position="396"/>
    </location>
</feature>
<feature type="compositionally biased region" description="Acidic residues" evidence="1">
    <location>
        <begin position="283"/>
        <end position="297"/>
    </location>
</feature>
<feature type="compositionally biased region" description="Acidic residues" evidence="1">
    <location>
        <begin position="364"/>
        <end position="378"/>
    </location>
</feature>
<reference evidence="2" key="2">
    <citation type="journal article" date="2022" name="Microb. Genom.">
        <title>A chromosome-scale genome assembly of the tomato pathogen Cladosporium fulvum reveals a compartmentalized genome architecture and the presence of a dispensable chromosome.</title>
        <authorList>
            <person name="Zaccaron A.Z."/>
            <person name="Chen L.H."/>
            <person name="Samaras A."/>
            <person name="Stergiopoulos I."/>
        </authorList>
    </citation>
    <scope>NUCLEOTIDE SEQUENCE</scope>
    <source>
        <strain evidence="2">Race5_Kim</strain>
    </source>
</reference>
<evidence type="ECO:0000313" key="3">
    <source>
        <dbReference type="Proteomes" id="UP000756132"/>
    </source>
</evidence>
<evidence type="ECO:0000313" key="2">
    <source>
        <dbReference type="EMBL" id="UJO19172.1"/>
    </source>
</evidence>
<feature type="compositionally biased region" description="Low complexity" evidence="1">
    <location>
        <begin position="219"/>
        <end position="237"/>
    </location>
</feature>
<evidence type="ECO:0000256" key="1">
    <source>
        <dbReference type="SAM" id="MobiDB-lite"/>
    </source>
</evidence>
<dbReference type="GeneID" id="71987625"/>
<protein>
    <submittedName>
        <fullName evidence="2">Uncharacterized protein</fullName>
    </submittedName>
</protein>
<name>A0A9Q8PB42_PASFU</name>
<proteinExistence type="predicted"/>
<dbReference type="OrthoDB" id="3944128at2759"/>
<accession>A0A9Q8PB42</accession>
<dbReference type="EMBL" id="CP090168">
    <property type="protein sequence ID" value="UJO19172.1"/>
    <property type="molecule type" value="Genomic_DNA"/>
</dbReference>
<organism evidence="2 3">
    <name type="scientific">Passalora fulva</name>
    <name type="common">Tomato leaf mold</name>
    <name type="synonym">Cladosporium fulvum</name>
    <dbReference type="NCBI Taxonomy" id="5499"/>
    <lineage>
        <taxon>Eukaryota</taxon>
        <taxon>Fungi</taxon>
        <taxon>Dikarya</taxon>
        <taxon>Ascomycota</taxon>
        <taxon>Pezizomycotina</taxon>
        <taxon>Dothideomycetes</taxon>
        <taxon>Dothideomycetidae</taxon>
        <taxon>Mycosphaerellales</taxon>
        <taxon>Mycosphaerellaceae</taxon>
        <taxon>Fulvia</taxon>
    </lineage>
</organism>
<feature type="compositionally biased region" description="Polar residues" evidence="1">
    <location>
        <begin position="264"/>
        <end position="279"/>
    </location>
</feature>
<gene>
    <name evidence="2" type="ORF">CLAFUR5_07747</name>
</gene>
<sequence>MSFTSYSNISTITKSCTTNSGQVPCTVGLYPAAVGVWGTAVTSGNGTEGIPTIATTRFYLDPDTNATVSSSVICNWEQYSSAYVVPGRNASQAGYYTVNSDCALIGVLRRDQEWYWRYPAISATYPNPKLDLGSKFETWYNTCPTTTGLPIQTTTSSIIYSDTWSQKVPMPFYSMPELSNYLPDVPEVSSCSIYLYGSPQTLKPANHLTENRVLARTTTAAQPADTPQPEAPQTTQPNDEPETTITATVPVLPTQPTDEAASPQRPTQDIPSPTANPGSPTDDVAEESAPEQDEDADPTPINQDPIWSIIGEAAEQASQAAPSSPTQADSPGPSEDADQSDDNPAVPIVIQPQDSSNESANSGDADETNDSGEGDDEAISTGGQNNADSGNGSDTDSTTNEGTSSSAGGTESVNDSEPNGDSTPTSGTTESGSSLEDNADSGQSSGTISSADSDSQSDEGGPSGAAGNASSGSDDENAGQGIVLGTIPSQTDASIHVTETSDENPESDSALSQPQGGTSNPTPAAALTFAGPEATPAVTLLPVEGSSEDEIESIVAAGGASYVDGAVVIGSQTIRPGGPAVTLSADGTSPVVSIPAQRQGREFMITITGASASQVLTLSAGDGIAASQIRSLISQEDLQATDSAIVVGSRTLVPGGNAVTINEHDATYIASLPTPATPGAPPGVIAISKLDTTMSEDLNGYICSVIGGCASQTPNAEESSRAIASLSTVTDQSSRLSSTATARSTTSTGLFSTAASASINEDAAASTGASESSASRAQSSLQSVLGAVLPGAVLSLLTYFL</sequence>
<dbReference type="Proteomes" id="UP000756132">
    <property type="component" value="Chromosome 6"/>
</dbReference>
<feature type="compositionally biased region" description="Low complexity" evidence="1">
    <location>
        <begin position="397"/>
        <end position="412"/>
    </location>
</feature>
<dbReference type="KEGG" id="ffu:CLAFUR5_07747"/>
<feature type="compositionally biased region" description="Polar residues" evidence="1">
    <location>
        <begin position="507"/>
        <end position="522"/>
    </location>
</feature>
<feature type="compositionally biased region" description="Polar residues" evidence="1">
    <location>
        <begin position="352"/>
        <end position="362"/>
    </location>
</feature>
<feature type="region of interest" description="Disordered" evidence="1">
    <location>
        <begin position="219"/>
        <end position="526"/>
    </location>
</feature>
<dbReference type="AlphaFoldDB" id="A0A9Q8PB42"/>
<feature type="compositionally biased region" description="Low complexity" evidence="1">
    <location>
        <begin position="420"/>
        <end position="472"/>
    </location>
</feature>
<dbReference type="RefSeq" id="XP_047763538.1">
    <property type="nucleotide sequence ID" value="XM_047906895.1"/>
</dbReference>